<dbReference type="Proteomes" id="UP000500767">
    <property type="component" value="Chromosome"/>
</dbReference>
<evidence type="ECO:0000256" key="1">
    <source>
        <dbReference type="SAM" id="MobiDB-lite"/>
    </source>
</evidence>
<dbReference type="InterPro" id="IPR009097">
    <property type="entry name" value="Cyclic_Pdiesterase"/>
</dbReference>
<dbReference type="Pfam" id="PF13563">
    <property type="entry name" value="2_5_RNA_ligase2"/>
    <property type="match status" value="1"/>
</dbReference>
<gene>
    <name evidence="2" type="ORF">HN018_03105</name>
</gene>
<name>A0A6M8HLF9_9PROT</name>
<protein>
    <submittedName>
        <fullName evidence="2">2'-5' RNA ligase family protein</fullName>
    </submittedName>
</protein>
<keyword evidence="3" id="KW-1185">Reference proteome</keyword>
<feature type="region of interest" description="Disordered" evidence="1">
    <location>
        <begin position="1"/>
        <end position="32"/>
    </location>
</feature>
<evidence type="ECO:0000313" key="3">
    <source>
        <dbReference type="Proteomes" id="UP000500767"/>
    </source>
</evidence>
<dbReference type="EMBL" id="CP053708">
    <property type="protein sequence ID" value="QKE89172.1"/>
    <property type="molecule type" value="Genomic_DNA"/>
</dbReference>
<dbReference type="RefSeq" id="WP_171836427.1">
    <property type="nucleotide sequence ID" value="NZ_CP053708.1"/>
</dbReference>
<dbReference type="AlphaFoldDB" id="A0A6M8HLF9"/>
<dbReference type="SUPFAM" id="SSF55144">
    <property type="entry name" value="LigT-like"/>
    <property type="match status" value="1"/>
</dbReference>
<accession>A0A6M8HLF9</accession>
<dbReference type="KEGG" id="lck:HN018_03105"/>
<keyword evidence="2" id="KW-0436">Ligase</keyword>
<dbReference type="Gene3D" id="3.90.1140.10">
    <property type="entry name" value="Cyclic phosphodiesterase"/>
    <property type="match status" value="1"/>
</dbReference>
<organism evidence="2 3">
    <name type="scientific">Lichenicola cladoniae</name>
    <dbReference type="NCBI Taxonomy" id="1484109"/>
    <lineage>
        <taxon>Bacteria</taxon>
        <taxon>Pseudomonadati</taxon>
        <taxon>Pseudomonadota</taxon>
        <taxon>Alphaproteobacteria</taxon>
        <taxon>Acetobacterales</taxon>
        <taxon>Acetobacteraceae</taxon>
        <taxon>Lichenicola</taxon>
    </lineage>
</organism>
<proteinExistence type="predicted"/>
<evidence type="ECO:0000313" key="2">
    <source>
        <dbReference type="EMBL" id="QKE89172.1"/>
    </source>
</evidence>
<reference evidence="2 3" key="1">
    <citation type="journal article" date="2014" name="World J. Microbiol. Biotechnol.">
        <title>Biodiversity and physiological characteristics of Antarctic and Arctic lichens-associated bacteria.</title>
        <authorList>
            <person name="Lee Y.M."/>
            <person name="Kim E.H."/>
            <person name="Lee H.K."/>
            <person name="Hong S.G."/>
        </authorList>
    </citation>
    <scope>NUCLEOTIDE SEQUENCE [LARGE SCALE GENOMIC DNA]</scope>
    <source>
        <strain evidence="2 3">PAMC 26569</strain>
    </source>
</reference>
<sequence length="210" mass="23338">MTTQHDDGPGTDLAAAPDGGPPQPVGQAGTSTGERRAPLLLTLQLADPAQGLFQALRDRHFPADRNVVPAHVSLFHHLPGEERRPITKRLREIETTGLPSRPVVRVEAPVPLGHGVAFRLQAPVLKEMHSKLAADWTDWLTPQDRQGWHPHVTVQNKVSPDIARTTLGRLQRGFMPFETEGACLHLWRYLGGPWERLDTFILKVADPQLR</sequence>
<dbReference type="GO" id="GO:0016874">
    <property type="term" value="F:ligase activity"/>
    <property type="evidence" value="ECO:0007669"/>
    <property type="project" value="UniProtKB-KW"/>
</dbReference>